<dbReference type="Proteomes" id="UP000186058">
    <property type="component" value="Unassembled WGS sequence"/>
</dbReference>
<protein>
    <submittedName>
        <fullName evidence="2">Tagatose-bisphosphate aldolase</fullName>
    </submittedName>
</protein>
<dbReference type="RefSeq" id="WP_074109120.1">
    <property type="nucleotide sequence ID" value="NZ_LVWI01000081.1"/>
</dbReference>
<dbReference type="PANTHER" id="PTHR30304">
    <property type="entry name" value="D-TAGATOSE-1,6-BISPHOSPHATE ALDOLASE"/>
    <property type="match status" value="1"/>
</dbReference>
<evidence type="ECO:0000313" key="3">
    <source>
        <dbReference type="Proteomes" id="UP000186058"/>
    </source>
</evidence>
<dbReference type="PANTHER" id="PTHR30304:SF0">
    <property type="entry name" value="D-TAGATOSE-1,6-BISPHOSPHATE ALDOLASE SUBUNIT GATY-RELATED"/>
    <property type="match status" value="1"/>
</dbReference>
<proteinExistence type="predicted"/>
<sequence>MPLISSTEMLQIAKTNHYAVCAFNIHSFEMLQAVAEAAAETSSPIIIQTSINTVKYLGLNYLVAAAAAASENTGIPITLHLDHCTDFDMIVRCIRAGYTSVMIDASMHPFEENVRQTRKIVEIASAGGVNVEAELGNVGNASEDSLPGVEGLELADPEACKLFVESTRVATLAPAIGTVHGITRQHPEIDFARIGQIAENVDAPLVLHGGSSIHAAHLRKAVELGIAKVNVATELRVAFSEAIRQVFSSRPEENDPRRYMNAAKEAVKRLAIEKMEICGCIGKAGDI</sequence>
<dbReference type="PROSITE" id="PS00602">
    <property type="entry name" value="ALDOLASE_CLASS_II_1"/>
    <property type="match status" value="1"/>
</dbReference>
<organism evidence="2 3">
    <name type="scientific">Paenibacillus helianthi</name>
    <dbReference type="NCBI Taxonomy" id="1349432"/>
    <lineage>
        <taxon>Bacteria</taxon>
        <taxon>Bacillati</taxon>
        <taxon>Bacillota</taxon>
        <taxon>Bacilli</taxon>
        <taxon>Bacillales</taxon>
        <taxon>Paenibacillaceae</taxon>
        <taxon>Paenibacillus</taxon>
    </lineage>
</organism>
<dbReference type="CDD" id="cd00947">
    <property type="entry name" value="TBP_aldolase_IIB"/>
    <property type="match status" value="1"/>
</dbReference>
<dbReference type="InterPro" id="IPR050246">
    <property type="entry name" value="Class_II_FBP_aldolase"/>
</dbReference>
<comment type="caution">
    <text evidence="2">The sequence shown here is derived from an EMBL/GenBank/DDBJ whole genome shotgun (WGS) entry which is preliminary data.</text>
</comment>
<dbReference type="InterPro" id="IPR013785">
    <property type="entry name" value="Aldolase_TIM"/>
</dbReference>
<dbReference type="EMBL" id="LVWI01000081">
    <property type="protein sequence ID" value="OKP80720.1"/>
    <property type="molecule type" value="Genomic_DNA"/>
</dbReference>
<gene>
    <name evidence="2" type="primary">kbaY</name>
    <name evidence="2" type="ORF">A3844_26930</name>
</gene>
<dbReference type="NCBIfam" id="TIGR00167">
    <property type="entry name" value="cbbA"/>
    <property type="match status" value="1"/>
</dbReference>
<dbReference type="PIRSF" id="PIRSF001359">
    <property type="entry name" value="F_bP_aldolase_II"/>
    <property type="match status" value="1"/>
</dbReference>
<name>A0ABX3EJP4_9BACL</name>
<dbReference type="Pfam" id="PF01116">
    <property type="entry name" value="F_bP_aldolase"/>
    <property type="match status" value="1"/>
</dbReference>
<keyword evidence="3" id="KW-1185">Reference proteome</keyword>
<evidence type="ECO:0000313" key="2">
    <source>
        <dbReference type="EMBL" id="OKP80720.1"/>
    </source>
</evidence>
<accession>A0ABX3EJP4</accession>
<dbReference type="Gene3D" id="3.20.20.70">
    <property type="entry name" value="Aldolase class I"/>
    <property type="match status" value="1"/>
</dbReference>
<evidence type="ECO:0000256" key="1">
    <source>
        <dbReference type="ARBA" id="ARBA00001947"/>
    </source>
</evidence>
<comment type="cofactor">
    <cofactor evidence="1">
        <name>Zn(2+)</name>
        <dbReference type="ChEBI" id="CHEBI:29105"/>
    </cofactor>
</comment>
<dbReference type="SUPFAM" id="SSF51569">
    <property type="entry name" value="Aldolase"/>
    <property type="match status" value="1"/>
</dbReference>
<reference evidence="2 3" key="1">
    <citation type="submission" date="2016-03" db="EMBL/GenBank/DDBJ databases">
        <authorList>
            <person name="Sant'Anna F.H."/>
            <person name="Ambrosini A."/>
            <person name="Souza R."/>
            <person name="Bach E."/>
            <person name="Fernandes G."/>
            <person name="Balsanelli E."/>
            <person name="Baura V.A."/>
            <person name="Souza E.M."/>
            <person name="Passaglia L."/>
        </authorList>
    </citation>
    <scope>NUCLEOTIDE SEQUENCE [LARGE SCALE GENOMIC DNA]</scope>
    <source>
        <strain evidence="2 3">P26E</strain>
    </source>
</reference>
<dbReference type="InterPro" id="IPR000771">
    <property type="entry name" value="FBA_II"/>
</dbReference>